<dbReference type="AlphaFoldDB" id="A0AAF0F749"/>
<dbReference type="GO" id="GO:0007052">
    <property type="term" value="P:mitotic spindle organization"/>
    <property type="evidence" value="ECO:0007669"/>
    <property type="project" value="TreeGrafter"/>
</dbReference>
<evidence type="ECO:0000256" key="5">
    <source>
        <dbReference type="ARBA" id="ARBA00022840"/>
    </source>
</evidence>
<evidence type="ECO:0000256" key="11">
    <source>
        <dbReference type="SAM" id="Coils"/>
    </source>
</evidence>
<dbReference type="SUPFAM" id="SSF52540">
    <property type="entry name" value="P-loop containing nucleoside triphosphate hydrolases"/>
    <property type="match status" value="1"/>
</dbReference>
<dbReference type="CDD" id="cd23649">
    <property type="entry name" value="Khc_CBD_cc"/>
    <property type="match status" value="1"/>
</dbReference>
<evidence type="ECO:0000256" key="1">
    <source>
        <dbReference type="ARBA" id="ARBA00004245"/>
    </source>
</evidence>
<feature type="compositionally biased region" description="Polar residues" evidence="12">
    <location>
        <begin position="813"/>
        <end position="823"/>
    </location>
</feature>
<evidence type="ECO:0000256" key="9">
    <source>
        <dbReference type="PROSITE-ProRule" id="PRU00283"/>
    </source>
</evidence>
<dbReference type="InterPro" id="IPR059182">
    <property type="entry name" value="Khc_C"/>
</dbReference>
<dbReference type="CDD" id="cd01369">
    <property type="entry name" value="KISc_KHC_KIF5"/>
    <property type="match status" value="1"/>
</dbReference>
<dbReference type="Pfam" id="PF00225">
    <property type="entry name" value="Kinesin"/>
    <property type="match status" value="1"/>
</dbReference>
<feature type="coiled-coil region" evidence="11">
    <location>
        <begin position="455"/>
        <end position="482"/>
    </location>
</feature>
<evidence type="ECO:0000259" key="13">
    <source>
        <dbReference type="PROSITE" id="PS50067"/>
    </source>
</evidence>
<reference evidence="14" key="1">
    <citation type="submission" date="2023-02" db="EMBL/GenBank/DDBJ databases">
        <title>Mating type loci evolution in Malassezia.</title>
        <authorList>
            <person name="Coelho M.A."/>
        </authorList>
    </citation>
    <scope>NUCLEOTIDE SEQUENCE</scope>
    <source>
        <strain evidence="14">CBS 14136</strain>
    </source>
</reference>
<dbReference type="InterPro" id="IPR036961">
    <property type="entry name" value="Kinesin_motor_dom_sf"/>
</dbReference>
<organism evidence="14 15">
    <name type="scientific">Malassezia psittaci</name>
    <dbReference type="NCBI Taxonomy" id="1821823"/>
    <lineage>
        <taxon>Eukaryota</taxon>
        <taxon>Fungi</taxon>
        <taxon>Dikarya</taxon>
        <taxon>Basidiomycota</taxon>
        <taxon>Ustilaginomycotina</taxon>
        <taxon>Malasseziomycetes</taxon>
        <taxon>Malasseziales</taxon>
        <taxon>Malasseziaceae</taxon>
        <taxon>Malassezia</taxon>
    </lineage>
</organism>
<keyword evidence="15" id="KW-1185">Reference proteome</keyword>
<dbReference type="GO" id="GO:0005524">
    <property type="term" value="F:ATP binding"/>
    <property type="evidence" value="ECO:0007669"/>
    <property type="project" value="UniProtKB-UniRule"/>
</dbReference>
<evidence type="ECO:0000256" key="4">
    <source>
        <dbReference type="ARBA" id="ARBA00022741"/>
    </source>
</evidence>
<protein>
    <recommendedName>
        <fullName evidence="10">Kinesin-like protein</fullName>
    </recommendedName>
</protein>
<comment type="subcellular location">
    <subcellularLocation>
        <location evidence="1">Cytoplasm</location>
        <location evidence="1">Cytoskeleton</location>
    </subcellularLocation>
</comment>
<dbReference type="PRINTS" id="PR00380">
    <property type="entry name" value="KINESINHEAVY"/>
</dbReference>
<proteinExistence type="inferred from homology"/>
<dbReference type="GO" id="GO:0051231">
    <property type="term" value="P:spindle elongation"/>
    <property type="evidence" value="ECO:0007669"/>
    <property type="project" value="TreeGrafter"/>
</dbReference>
<keyword evidence="5 9" id="KW-0067">ATP-binding</keyword>
<accession>A0AAF0F749</accession>
<dbReference type="EMBL" id="CP118375">
    <property type="protein sequence ID" value="WFD41619.1"/>
    <property type="molecule type" value="Genomic_DNA"/>
</dbReference>
<evidence type="ECO:0000256" key="3">
    <source>
        <dbReference type="ARBA" id="ARBA00022701"/>
    </source>
</evidence>
<dbReference type="PROSITE" id="PS00411">
    <property type="entry name" value="KINESIN_MOTOR_1"/>
    <property type="match status" value="1"/>
</dbReference>
<name>A0AAF0F749_9BASI</name>
<feature type="binding site" evidence="9">
    <location>
        <begin position="88"/>
        <end position="95"/>
    </location>
    <ligand>
        <name>ATP</name>
        <dbReference type="ChEBI" id="CHEBI:30616"/>
    </ligand>
</feature>
<dbReference type="GO" id="GO:0005874">
    <property type="term" value="C:microtubule"/>
    <property type="evidence" value="ECO:0007669"/>
    <property type="project" value="UniProtKB-KW"/>
</dbReference>
<dbReference type="InterPro" id="IPR027640">
    <property type="entry name" value="Kinesin-like_fam"/>
</dbReference>
<keyword evidence="8" id="KW-0206">Cytoskeleton</keyword>
<dbReference type="PROSITE" id="PS50067">
    <property type="entry name" value="KINESIN_MOTOR_2"/>
    <property type="match status" value="1"/>
</dbReference>
<dbReference type="Proteomes" id="UP001214628">
    <property type="component" value="Chromosome 1"/>
</dbReference>
<comment type="similarity">
    <text evidence="9 10">Belongs to the TRAFAC class myosin-kinesin ATPase superfamily. Kinesin family.</text>
</comment>
<keyword evidence="3 10" id="KW-0493">Microtubule</keyword>
<evidence type="ECO:0000256" key="12">
    <source>
        <dbReference type="SAM" id="MobiDB-lite"/>
    </source>
</evidence>
<dbReference type="InterPro" id="IPR001752">
    <property type="entry name" value="Kinesin_motor_dom"/>
</dbReference>
<keyword evidence="4 9" id="KW-0547">Nucleotide-binding</keyword>
<feature type="coiled-coil region" evidence="11">
    <location>
        <begin position="717"/>
        <end position="802"/>
    </location>
</feature>
<evidence type="ECO:0000256" key="10">
    <source>
        <dbReference type="RuleBase" id="RU000394"/>
    </source>
</evidence>
<dbReference type="InterPro" id="IPR027417">
    <property type="entry name" value="P-loop_NTPase"/>
</dbReference>
<feature type="compositionally biased region" description="Polar residues" evidence="12">
    <location>
        <begin position="839"/>
        <end position="850"/>
    </location>
</feature>
<dbReference type="FunFam" id="3.40.850.10:FF:000031">
    <property type="entry name" value="Kinesin-like protein"/>
    <property type="match status" value="1"/>
</dbReference>
<dbReference type="GO" id="GO:0005875">
    <property type="term" value="C:microtubule associated complex"/>
    <property type="evidence" value="ECO:0007669"/>
    <property type="project" value="TreeGrafter"/>
</dbReference>
<dbReference type="GO" id="GO:0007018">
    <property type="term" value="P:microtubule-based movement"/>
    <property type="evidence" value="ECO:0007669"/>
    <property type="project" value="InterPro"/>
</dbReference>
<evidence type="ECO:0000256" key="2">
    <source>
        <dbReference type="ARBA" id="ARBA00022490"/>
    </source>
</evidence>
<evidence type="ECO:0000256" key="8">
    <source>
        <dbReference type="ARBA" id="ARBA00023212"/>
    </source>
</evidence>
<dbReference type="InterPro" id="IPR019821">
    <property type="entry name" value="Kinesin_motor_CS"/>
</dbReference>
<feature type="domain" description="Kinesin motor" evidence="13">
    <location>
        <begin position="4"/>
        <end position="330"/>
    </location>
</feature>
<evidence type="ECO:0000256" key="7">
    <source>
        <dbReference type="ARBA" id="ARBA00023175"/>
    </source>
</evidence>
<dbReference type="Gene3D" id="3.40.850.10">
    <property type="entry name" value="Kinesin motor domain"/>
    <property type="match status" value="1"/>
</dbReference>
<feature type="region of interest" description="Disordered" evidence="12">
    <location>
        <begin position="387"/>
        <end position="416"/>
    </location>
</feature>
<keyword evidence="7 9" id="KW-0505">Motor protein</keyword>
<keyword evidence="2" id="KW-0963">Cytoplasm</keyword>
<feature type="region of interest" description="Disordered" evidence="12">
    <location>
        <begin position="813"/>
        <end position="866"/>
    </location>
</feature>
<dbReference type="PANTHER" id="PTHR47969">
    <property type="entry name" value="CHROMOSOME-ASSOCIATED KINESIN KIF4A-RELATED"/>
    <property type="match status" value="1"/>
</dbReference>
<gene>
    <name evidence="14" type="ORF">MPSI1_000250</name>
</gene>
<evidence type="ECO:0000313" key="15">
    <source>
        <dbReference type="Proteomes" id="UP001214628"/>
    </source>
</evidence>
<dbReference type="PANTHER" id="PTHR47969:SF15">
    <property type="entry name" value="CHROMOSOME-ASSOCIATED KINESIN KIF4A-RELATED"/>
    <property type="match status" value="1"/>
</dbReference>
<dbReference type="SMART" id="SM00129">
    <property type="entry name" value="KISc"/>
    <property type="match status" value="1"/>
</dbReference>
<evidence type="ECO:0000256" key="6">
    <source>
        <dbReference type="ARBA" id="ARBA00023054"/>
    </source>
</evidence>
<evidence type="ECO:0000313" key="14">
    <source>
        <dbReference type="EMBL" id="WFD41619.1"/>
    </source>
</evidence>
<dbReference type="GO" id="GO:0008017">
    <property type="term" value="F:microtubule binding"/>
    <property type="evidence" value="ECO:0007669"/>
    <property type="project" value="InterPro"/>
</dbReference>
<keyword evidence="6 11" id="KW-0175">Coiled coil</keyword>
<sequence length="866" mass="96716">MAANVKVVARIRPPSVPEGGSESHAEVVLAVDGTQNIRMPRVGDPGTDFTFDHVFSMESRQDEVFEYSIRQTVNDVLNGYNGTILAYGQTGSGKTHTMMGPSIRDPDLRGITPRITDLIFQCILHSPPTLEYLVKVSYMEIYMERVRDLLVPERDNLQVHEDRAGGVYVQGLSEYYVGNADEVFQILHQGGVNRAVSSTRMNTESSRSHSIFCFTIQQRSTETGSTKSGSLYLVDLAGSEKVGKTGASGQTLEEAKKINRSLSVLGMVINALTDGKSSHIPYRDSKLTRILQESLGGNSRTTLIVNCSPVAYNAEETLSTLRFGVRAKAIRNNARVNAELSPEELRTLLRKANAQANASKQYAESLQAELEEWRAGRPVPMGEWTKFKSLPSGGQSSLEKTDKIKSNTPTSMNDDSHATLDTLWSELQSAREQAAASALESRAIQSAHDSLKLQVDDLTFTLANVREERDQIQAELESQSSNTNRSKFASEYAERLDAMLADLAMEHRPGVETMLGILAQYESKSETPISREDLECLREKIMEEHLALVQQIQLATKNQQEVTILQHQKATLHDKYAALQQRYDLITDHIGALEHGFRLGDETGAELASLRGLLEEHTAISQLNSSTEVAHLEQLLEIRAQETNSMARSLDDLKTSHKEQREAMQLLTSSLVSEGHVDPVVIQRLADASAQMEKSRELITLRLQEYERMKQQLMTGLRERSEKLVTMEMTLEEMRDEYQILLDSLSLRSQQKKMTALERHLEQLVNVQRRLIEQNATLKKDLAASESRLVARNDRIQDLEADLYSRKETSFSSHLSELTNENEPLTFGRIAKPLRGGKPSSTSASPSKNGYASPKKATGNWFFTAK</sequence>
<dbReference type="GO" id="GO:0003777">
    <property type="term" value="F:microtubule motor activity"/>
    <property type="evidence" value="ECO:0007669"/>
    <property type="project" value="InterPro"/>
</dbReference>